<dbReference type="InterPro" id="IPR017927">
    <property type="entry name" value="FAD-bd_FR_type"/>
</dbReference>
<dbReference type="Pfam" id="PF00111">
    <property type="entry name" value="Fer2"/>
    <property type="match status" value="1"/>
</dbReference>
<keyword evidence="21" id="KW-0830">Ubiquinone</keyword>
<name>A0A369KCZ6_9BACT</name>
<dbReference type="InterPro" id="IPR017938">
    <property type="entry name" value="Riboflavin_synthase-like_b-brl"/>
</dbReference>
<dbReference type="PANTHER" id="PTHR43644:SF1">
    <property type="entry name" value="NAD(P)H-FLAVIN REDUCTASE"/>
    <property type="match status" value="1"/>
</dbReference>
<accession>A0A369KCZ6</accession>
<keyword evidence="22" id="KW-0472">Membrane</keyword>
<keyword evidence="14" id="KW-0274">FAD</keyword>
<comment type="cofactor">
    <cofactor evidence="1">
        <name>FAD</name>
        <dbReference type="ChEBI" id="CHEBI:57692"/>
    </cofactor>
</comment>
<dbReference type="InterPro" id="IPR010205">
    <property type="entry name" value="NqrF"/>
</dbReference>
<evidence type="ECO:0000256" key="23">
    <source>
        <dbReference type="ARBA" id="ARBA00023201"/>
    </source>
</evidence>
<dbReference type="PROSITE" id="PS51085">
    <property type="entry name" value="2FE2S_FER_2"/>
    <property type="match status" value="1"/>
</dbReference>
<dbReference type="GO" id="GO:0005886">
    <property type="term" value="C:plasma membrane"/>
    <property type="evidence" value="ECO:0007669"/>
    <property type="project" value="UniProtKB-SubCell"/>
</dbReference>
<evidence type="ECO:0000256" key="10">
    <source>
        <dbReference type="ARBA" id="ARBA00022519"/>
    </source>
</evidence>
<evidence type="ECO:0000256" key="18">
    <source>
        <dbReference type="ARBA" id="ARBA00023027"/>
    </source>
</evidence>
<keyword evidence="9" id="KW-1003">Cell membrane</keyword>
<keyword evidence="10" id="KW-0997">Cell inner membrane</keyword>
<evidence type="ECO:0000256" key="16">
    <source>
        <dbReference type="ARBA" id="ARBA00023004"/>
    </source>
</evidence>
<dbReference type="InterPro" id="IPR012675">
    <property type="entry name" value="Beta-grasp_dom_sf"/>
</dbReference>
<keyword evidence="23" id="KW-0739">Sodium transport</keyword>
<comment type="catalytic activity">
    <reaction evidence="26">
        <text>a ubiquinone + n Na(+)(in) + NADH + H(+) = a ubiquinol + n Na(+)(out) + NAD(+)</text>
        <dbReference type="Rhea" id="RHEA:47748"/>
        <dbReference type="Rhea" id="RHEA-COMP:9565"/>
        <dbReference type="Rhea" id="RHEA-COMP:9566"/>
        <dbReference type="ChEBI" id="CHEBI:15378"/>
        <dbReference type="ChEBI" id="CHEBI:16389"/>
        <dbReference type="ChEBI" id="CHEBI:17976"/>
        <dbReference type="ChEBI" id="CHEBI:29101"/>
        <dbReference type="ChEBI" id="CHEBI:57540"/>
        <dbReference type="ChEBI" id="CHEBI:57945"/>
        <dbReference type="EC" id="7.2.1.1"/>
    </reaction>
</comment>
<keyword evidence="12" id="KW-0001">2Fe-2S</keyword>
<dbReference type="AlphaFoldDB" id="A0A369KCZ6"/>
<evidence type="ECO:0000256" key="25">
    <source>
        <dbReference type="ARBA" id="ARBA00030787"/>
    </source>
</evidence>
<evidence type="ECO:0000256" key="26">
    <source>
        <dbReference type="ARBA" id="ARBA00048891"/>
    </source>
</evidence>
<keyword evidence="15" id="KW-1278">Translocase</keyword>
<dbReference type="OrthoDB" id="9796486at2"/>
<dbReference type="GO" id="GO:0051537">
    <property type="term" value="F:2 iron, 2 sulfur cluster binding"/>
    <property type="evidence" value="ECO:0007669"/>
    <property type="project" value="UniProtKB-KW"/>
</dbReference>
<comment type="subunit">
    <text evidence="5">Composed of six subunits; NqrA, NqrB, NqrC, NqrD, NqrE and NqrF.</text>
</comment>
<dbReference type="CDD" id="cd06188">
    <property type="entry name" value="NADH_quinone_reductase"/>
    <property type="match status" value="1"/>
</dbReference>
<dbReference type="CDD" id="cd00207">
    <property type="entry name" value="fer2"/>
    <property type="match status" value="1"/>
</dbReference>
<evidence type="ECO:0000256" key="5">
    <source>
        <dbReference type="ARBA" id="ARBA00011309"/>
    </source>
</evidence>
<evidence type="ECO:0000256" key="9">
    <source>
        <dbReference type="ARBA" id="ARBA00022475"/>
    </source>
</evidence>
<evidence type="ECO:0000256" key="14">
    <source>
        <dbReference type="ARBA" id="ARBA00022827"/>
    </source>
</evidence>
<keyword evidence="19" id="KW-0915">Sodium</keyword>
<reference evidence="29 30" key="1">
    <citation type="submission" date="2018-07" db="EMBL/GenBank/DDBJ databases">
        <title>Comparative genomics of the Candidatus Parilichlamydiaceae reveals evidence of convergent evolution and genome reduction in the phylum Chlamydiae.</title>
        <authorList>
            <person name="Taylor-Brown A."/>
            <person name="Polkinghorne A."/>
        </authorList>
    </citation>
    <scope>NUCLEOTIDE SEQUENCE [LARGE SCALE GENOMIC DNA]</scope>
    <source>
        <strain evidence="29 30">Hat2</strain>
    </source>
</reference>
<evidence type="ECO:0000256" key="1">
    <source>
        <dbReference type="ARBA" id="ARBA00001974"/>
    </source>
</evidence>
<evidence type="ECO:0000256" key="17">
    <source>
        <dbReference type="ARBA" id="ARBA00023014"/>
    </source>
</evidence>
<evidence type="ECO:0000259" key="28">
    <source>
        <dbReference type="PROSITE" id="PS51384"/>
    </source>
</evidence>
<evidence type="ECO:0000256" key="15">
    <source>
        <dbReference type="ARBA" id="ARBA00022967"/>
    </source>
</evidence>
<evidence type="ECO:0000256" key="4">
    <source>
        <dbReference type="ARBA" id="ARBA00005570"/>
    </source>
</evidence>
<evidence type="ECO:0000313" key="30">
    <source>
        <dbReference type="Proteomes" id="UP000253816"/>
    </source>
</evidence>
<evidence type="ECO:0000256" key="11">
    <source>
        <dbReference type="ARBA" id="ARBA00022630"/>
    </source>
</evidence>
<keyword evidence="18" id="KW-0520">NAD</keyword>
<sequence>MVEESAPFLRLNSFPQMVAMSISPPLLGEILLPVLVFTQLGLAITLANLLVKRWLQIGGSFSVSLDSLPDKSLLARFGETLLHCLRRAALSIPSPCGGKGTCHQCRVRVLEGGGEVSSLERSVFSPEEIKDGWRLACQVKLKEEATVSIPGGALTSSSFSGSVVKNRNVSTFIKELVVVLDEPLDYESGEYLQVDIPNYMTTTSSWRDGIHLRFHQEWDKYGMLESLIIHESEEPCVRAYSLASHPGEGNAIRFTIRIASPPLENGSISSAAPWGIGSSFLFSRREGDRLSFSGPFGESKMIHDERRIYFLIGGAGASFGRSHIMSLFHLHHTKRHVELWYGARSLCENIYAEEFQALEKQFKNFRYHLVLSEPTEEDVRSGWPIQDSEKTGFLFQAFEASVLSSLKSPSEALYYVCGPPLHNQAVSVLLREYGVPKPSIVLDDFGS</sequence>
<evidence type="ECO:0000256" key="6">
    <source>
        <dbReference type="ARBA" id="ARBA00013099"/>
    </source>
</evidence>
<dbReference type="Gene3D" id="3.40.50.80">
    <property type="entry name" value="Nucleotide-binding domain of ferredoxin-NADP reductase (FNR) module"/>
    <property type="match status" value="1"/>
</dbReference>
<dbReference type="Pfam" id="PF00175">
    <property type="entry name" value="NAD_binding_1"/>
    <property type="match status" value="1"/>
</dbReference>
<dbReference type="GO" id="GO:0006814">
    <property type="term" value="P:sodium ion transport"/>
    <property type="evidence" value="ECO:0007669"/>
    <property type="project" value="UniProtKB-KW"/>
</dbReference>
<dbReference type="InterPro" id="IPR001041">
    <property type="entry name" value="2Fe-2S_ferredoxin-type"/>
</dbReference>
<dbReference type="InterPro" id="IPR036010">
    <property type="entry name" value="2Fe-2S_ferredoxin-like_sf"/>
</dbReference>
<keyword evidence="16" id="KW-0408">Iron</keyword>
<dbReference type="InterPro" id="IPR001433">
    <property type="entry name" value="OxRdtase_FAD/NAD-bd"/>
</dbReference>
<keyword evidence="11" id="KW-0285">Flavoprotein</keyword>
<dbReference type="EMBL" id="QQBG01000019">
    <property type="protein sequence ID" value="RDB31330.1"/>
    <property type="molecule type" value="Genomic_DNA"/>
</dbReference>
<evidence type="ECO:0000256" key="12">
    <source>
        <dbReference type="ARBA" id="ARBA00022714"/>
    </source>
</evidence>
<organism evidence="29 30">
    <name type="scientific">Candidatus Similichlamydia laticola</name>
    <dbReference type="NCBI Taxonomy" id="2170265"/>
    <lineage>
        <taxon>Bacteria</taxon>
        <taxon>Pseudomonadati</taxon>
        <taxon>Chlamydiota</taxon>
        <taxon>Chlamydiia</taxon>
        <taxon>Parachlamydiales</taxon>
        <taxon>Candidatus Parilichlamydiaceae</taxon>
        <taxon>Candidatus Similichlamydia</taxon>
    </lineage>
</organism>
<dbReference type="SUPFAM" id="SSF63380">
    <property type="entry name" value="Riboflavin synthase domain-like"/>
    <property type="match status" value="1"/>
</dbReference>
<evidence type="ECO:0000256" key="19">
    <source>
        <dbReference type="ARBA" id="ARBA00023053"/>
    </source>
</evidence>
<feature type="domain" description="FAD-binding FR-type" evidence="28">
    <location>
        <begin position="156"/>
        <end position="302"/>
    </location>
</feature>
<dbReference type="Gene3D" id="2.40.30.10">
    <property type="entry name" value="Translation factors"/>
    <property type="match status" value="1"/>
</dbReference>
<dbReference type="GO" id="GO:0046872">
    <property type="term" value="F:metal ion binding"/>
    <property type="evidence" value="ECO:0007669"/>
    <property type="project" value="UniProtKB-KW"/>
</dbReference>
<evidence type="ECO:0000313" key="29">
    <source>
        <dbReference type="EMBL" id="RDB31330.1"/>
    </source>
</evidence>
<dbReference type="EC" id="7.2.1.1" evidence="6"/>
<dbReference type="NCBIfam" id="TIGR01941">
    <property type="entry name" value="nqrF"/>
    <property type="match status" value="1"/>
</dbReference>
<evidence type="ECO:0000256" key="13">
    <source>
        <dbReference type="ARBA" id="ARBA00022723"/>
    </source>
</evidence>
<dbReference type="PROSITE" id="PS51384">
    <property type="entry name" value="FAD_FR"/>
    <property type="match status" value="1"/>
</dbReference>
<comment type="subcellular location">
    <subcellularLocation>
        <location evidence="3">Cell inner membrane</location>
    </subcellularLocation>
</comment>
<keyword evidence="17" id="KW-0411">Iron-sulfur</keyword>
<evidence type="ECO:0000256" key="2">
    <source>
        <dbReference type="ARBA" id="ARBA00002972"/>
    </source>
</evidence>
<dbReference type="Gene3D" id="3.10.20.30">
    <property type="match status" value="1"/>
</dbReference>
<comment type="function">
    <text evidence="2">NQR complex catalyzes the reduction of ubiquinone-1 to ubiquinol by two successive reactions, coupled with the transport of Na(+) ions from the cytoplasm to the periplasm. The first step is catalyzed by NqrF, which accepts electrons from NADH and reduces ubiquinone-1 to ubisemiquinone by a one-electron transfer pathway.</text>
</comment>
<evidence type="ECO:0000256" key="21">
    <source>
        <dbReference type="ARBA" id="ARBA00023075"/>
    </source>
</evidence>
<keyword evidence="8" id="KW-0813">Transport</keyword>
<keyword evidence="20" id="KW-0406">Ion transport</keyword>
<evidence type="ECO:0000256" key="24">
    <source>
        <dbReference type="ARBA" id="ARBA00030032"/>
    </source>
</evidence>
<evidence type="ECO:0000256" key="22">
    <source>
        <dbReference type="ARBA" id="ARBA00023136"/>
    </source>
</evidence>
<dbReference type="SUPFAM" id="SSF52343">
    <property type="entry name" value="Ferredoxin reductase-like, C-terminal NADP-linked domain"/>
    <property type="match status" value="1"/>
</dbReference>
<protein>
    <recommendedName>
        <fullName evidence="7">Na(+)-translocating NADH-quinone reductase subunit F</fullName>
        <ecNumber evidence="6">7.2.1.1</ecNumber>
    </recommendedName>
    <alternativeName>
        <fullName evidence="25">NQR complex subunit F</fullName>
    </alternativeName>
    <alternativeName>
        <fullName evidence="24">NQR-1 subunit F</fullName>
    </alternativeName>
</protein>
<evidence type="ECO:0000259" key="27">
    <source>
        <dbReference type="PROSITE" id="PS51085"/>
    </source>
</evidence>
<evidence type="ECO:0000256" key="7">
    <source>
        <dbReference type="ARBA" id="ARBA00019729"/>
    </source>
</evidence>
<evidence type="ECO:0000256" key="3">
    <source>
        <dbReference type="ARBA" id="ARBA00004533"/>
    </source>
</evidence>
<dbReference type="PANTHER" id="PTHR43644">
    <property type="entry name" value="NA(+)-TRANSLOCATING NADH-QUINONE REDUCTASE SUBUNIT"/>
    <property type="match status" value="1"/>
</dbReference>
<comment type="caution">
    <text evidence="29">The sequence shown here is derived from an EMBL/GenBank/DDBJ whole genome shotgun (WGS) entry which is preliminary data.</text>
</comment>
<dbReference type="SUPFAM" id="SSF54292">
    <property type="entry name" value="2Fe-2S ferredoxin-like"/>
    <property type="match status" value="1"/>
</dbReference>
<dbReference type="Proteomes" id="UP000253816">
    <property type="component" value="Unassembled WGS sequence"/>
</dbReference>
<keyword evidence="30" id="KW-1185">Reference proteome</keyword>
<evidence type="ECO:0000256" key="8">
    <source>
        <dbReference type="ARBA" id="ARBA00022448"/>
    </source>
</evidence>
<proteinExistence type="inferred from homology"/>
<dbReference type="GO" id="GO:0016655">
    <property type="term" value="F:oxidoreductase activity, acting on NAD(P)H, quinone or similar compound as acceptor"/>
    <property type="evidence" value="ECO:0007669"/>
    <property type="project" value="InterPro"/>
</dbReference>
<comment type="similarity">
    <text evidence="4">Belongs to the NqrF family.</text>
</comment>
<dbReference type="InterPro" id="IPR039261">
    <property type="entry name" value="FNR_nucleotide-bd"/>
</dbReference>
<gene>
    <name evidence="29" type="ORF">HAT2_00566</name>
</gene>
<evidence type="ECO:0000256" key="20">
    <source>
        <dbReference type="ARBA" id="ARBA00023065"/>
    </source>
</evidence>
<keyword evidence="13" id="KW-0479">Metal-binding</keyword>
<feature type="domain" description="2Fe-2S ferredoxin-type" evidence="27">
    <location>
        <begin position="59"/>
        <end position="153"/>
    </location>
</feature>